<accession>A0A813I301</accession>
<dbReference type="Proteomes" id="UP000626109">
    <property type="component" value="Unassembled WGS sequence"/>
</dbReference>
<protein>
    <recommendedName>
        <fullName evidence="2">Band 7 domain-containing protein</fullName>
    </recommendedName>
</protein>
<dbReference type="Gene3D" id="3.30.479.30">
    <property type="entry name" value="Band 7 domain"/>
    <property type="match status" value="1"/>
</dbReference>
<feature type="domain" description="Band 7" evidence="2">
    <location>
        <begin position="60"/>
        <end position="222"/>
    </location>
</feature>
<evidence type="ECO:0000259" key="2">
    <source>
        <dbReference type="SMART" id="SM00244"/>
    </source>
</evidence>
<evidence type="ECO:0000313" key="3">
    <source>
        <dbReference type="EMBL" id="CAE8644078.1"/>
    </source>
</evidence>
<feature type="region of interest" description="Disordered" evidence="1">
    <location>
        <begin position="1"/>
        <end position="33"/>
    </location>
</feature>
<dbReference type="InterPro" id="IPR036013">
    <property type="entry name" value="Band_7/SPFH_dom_sf"/>
</dbReference>
<dbReference type="InterPro" id="IPR001107">
    <property type="entry name" value="Band_7"/>
</dbReference>
<gene>
    <name evidence="3" type="ORF">PGLA2088_LOCUS2733</name>
</gene>
<dbReference type="AlphaFoldDB" id="A0A813I301"/>
<dbReference type="PANTHER" id="PTHR43327:SF31">
    <property type="entry name" value="HYPERSENSITIVE-INDUCED RESPONSE PROTEIN 2"/>
    <property type="match status" value="1"/>
</dbReference>
<dbReference type="Pfam" id="PF01145">
    <property type="entry name" value="Band_7"/>
    <property type="match status" value="1"/>
</dbReference>
<dbReference type="SUPFAM" id="SSF117892">
    <property type="entry name" value="Band 7/SPFH domain"/>
    <property type="match status" value="1"/>
</dbReference>
<dbReference type="EMBL" id="CAJNNW010002259">
    <property type="protein sequence ID" value="CAE8644078.1"/>
    <property type="molecule type" value="Genomic_DNA"/>
</dbReference>
<evidence type="ECO:0000313" key="4">
    <source>
        <dbReference type="Proteomes" id="UP000626109"/>
    </source>
</evidence>
<evidence type="ECO:0000256" key="1">
    <source>
        <dbReference type="SAM" id="MobiDB-lite"/>
    </source>
</evidence>
<dbReference type="PANTHER" id="PTHR43327">
    <property type="entry name" value="STOMATIN-LIKE PROTEIN 2, MITOCHONDRIAL"/>
    <property type="match status" value="1"/>
</dbReference>
<organism evidence="3 4">
    <name type="scientific">Polarella glacialis</name>
    <name type="common">Dinoflagellate</name>
    <dbReference type="NCBI Taxonomy" id="89957"/>
    <lineage>
        <taxon>Eukaryota</taxon>
        <taxon>Sar</taxon>
        <taxon>Alveolata</taxon>
        <taxon>Dinophyceae</taxon>
        <taxon>Suessiales</taxon>
        <taxon>Suessiaceae</taxon>
        <taxon>Polarella</taxon>
    </lineage>
</organism>
<reference evidence="3" key="1">
    <citation type="submission" date="2021-02" db="EMBL/GenBank/DDBJ databases">
        <authorList>
            <person name="Dougan E. K."/>
            <person name="Rhodes N."/>
            <person name="Thang M."/>
            <person name="Chan C."/>
        </authorList>
    </citation>
    <scope>NUCLEOTIDE SEQUENCE</scope>
</reference>
<sequence length="347" mass="37959">MFRPNVSFSSRNDLAQEFPGSSDKDKNYNNNDNNSSKSAPARFLGNMMQQQINGCVPCTNCCVAVPQDRYYAVETFGKFGKVVEPGLACVGFDLCGCCISFRAITSRVEQNLVCVSTKTKDNVFVQVKVAVQQSVMPDYIELAMYKLSDVNQQVDSYVSDVVRSFVPHMTLDEAFEKKDDISDAVEKRLKTEMAAFGFCIRKALVTELVPNQDVVNSMNEINKQKRLRDAAIMAAEGEKIKVVKAAEASADAAQLQGEGISRQRRAIIDGLRDSITHGTGETMSTEKISELLLITQYFETLRDIAAQNKASAVFLPQGPGAVSDIASQIRNGILQGGAAAAPGQHRM</sequence>
<comment type="caution">
    <text evidence="3">The sequence shown here is derived from an EMBL/GenBank/DDBJ whole genome shotgun (WGS) entry which is preliminary data.</text>
</comment>
<feature type="compositionally biased region" description="Polar residues" evidence="1">
    <location>
        <begin position="1"/>
        <end position="13"/>
    </location>
</feature>
<name>A0A813I301_POLGL</name>
<dbReference type="CDD" id="cd03407">
    <property type="entry name" value="SPFH_like_u4"/>
    <property type="match status" value="1"/>
</dbReference>
<proteinExistence type="predicted"/>
<dbReference type="InterPro" id="IPR050710">
    <property type="entry name" value="Band7/mec-2_domain"/>
</dbReference>
<dbReference type="SMART" id="SM00244">
    <property type="entry name" value="PHB"/>
    <property type="match status" value="1"/>
</dbReference>